<dbReference type="SMART" id="SM00345">
    <property type="entry name" value="HTH_GNTR"/>
    <property type="match status" value="1"/>
</dbReference>
<dbReference type="InterPro" id="IPR028978">
    <property type="entry name" value="Chorismate_lyase_/UTRA_dom_sf"/>
</dbReference>
<dbReference type="Gene3D" id="3.40.1410.10">
    <property type="entry name" value="Chorismate lyase-like"/>
    <property type="match status" value="1"/>
</dbReference>
<reference evidence="5 6" key="1">
    <citation type="submission" date="2018-12" db="EMBL/GenBank/DDBJ databases">
        <authorList>
            <person name="Grouzdev D.S."/>
            <person name="Krutkina M.S."/>
        </authorList>
    </citation>
    <scope>NUCLEOTIDE SEQUENCE [LARGE SCALE GENOMIC DNA]</scope>
    <source>
        <strain evidence="5 6">RmlP026</strain>
    </source>
</reference>
<dbReference type="InterPro" id="IPR036388">
    <property type="entry name" value="WH-like_DNA-bd_sf"/>
</dbReference>
<dbReference type="Gene3D" id="1.10.10.10">
    <property type="entry name" value="Winged helix-like DNA-binding domain superfamily/Winged helix DNA-binding domain"/>
    <property type="match status" value="1"/>
</dbReference>
<dbReference type="Pfam" id="PF00392">
    <property type="entry name" value="GntR"/>
    <property type="match status" value="1"/>
</dbReference>
<organism evidence="5 6">
    <name type="scientific">Lichenibacterium minor</name>
    <dbReference type="NCBI Taxonomy" id="2316528"/>
    <lineage>
        <taxon>Bacteria</taxon>
        <taxon>Pseudomonadati</taxon>
        <taxon>Pseudomonadota</taxon>
        <taxon>Alphaproteobacteria</taxon>
        <taxon>Hyphomicrobiales</taxon>
        <taxon>Lichenihabitantaceae</taxon>
        <taxon>Lichenibacterium</taxon>
    </lineage>
</organism>
<proteinExistence type="predicted"/>
<dbReference type="PANTHER" id="PTHR44846">
    <property type="entry name" value="MANNOSYL-D-GLYCERATE TRANSPORT/METABOLISM SYSTEM REPRESSOR MNGR-RELATED"/>
    <property type="match status" value="1"/>
</dbReference>
<dbReference type="GO" id="GO:0003677">
    <property type="term" value="F:DNA binding"/>
    <property type="evidence" value="ECO:0007669"/>
    <property type="project" value="UniProtKB-KW"/>
</dbReference>
<dbReference type="OrthoDB" id="7173258at2"/>
<gene>
    <name evidence="5" type="ORF">D3273_07250</name>
</gene>
<sequence>MGDAPAGPGPSDRVFAPEALAAGDAAMPLYRRLNAHLADAIDRGRLKPAQALPGERDIARDMAVSRVTVRKALSGLVEAGLLEQRQGSGTYVARRPPRVEQALSRLTSFTDDMRSRGLSTTSRWLLRELSPPTAREALHLALSPTDRVCHLRRLRVADGTPMAVEHAAVPHAILADPAAVEGSLYAVLEGLGLKPVRALQRLAAANLGDEVAGLLGVAAGSAALSIERVAYAANGRAVEFTHSFFRGDTYDFVAELTLG</sequence>
<keyword evidence="1" id="KW-0805">Transcription regulation</keyword>
<keyword evidence="2" id="KW-0238">DNA-binding</keyword>
<dbReference type="InterPro" id="IPR050679">
    <property type="entry name" value="Bact_HTH_transcr_reg"/>
</dbReference>
<dbReference type="InterPro" id="IPR000524">
    <property type="entry name" value="Tscrpt_reg_HTH_GntR"/>
</dbReference>
<keyword evidence="6" id="KW-1185">Reference proteome</keyword>
<reference evidence="5 6" key="2">
    <citation type="submission" date="2019-02" db="EMBL/GenBank/DDBJ databases">
        <title>'Lichenibacterium ramalinii' gen. nov. sp. nov., 'Lichenibacterium minor' gen. nov. sp. nov.</title>
        <authorList>
            <person name="Pankratov T."/>
        </authorList>
    </citation>
    <scope>NUCLEOTIDE SEQUENCE [LARGE SCALE GENOMIC DNA]</scope>
    <source>
        <strain evidence="5 6">RmlP026</strain>
    </source>
</reference>
<evidence type="ECO:0000256" key="1">
    <source>
        <dbReference type="ARBA" id="ARBA00023015"/>
    </source>
</evidence>
<protein>
    <submittedName>
        <fullName evidence="5">GntR family transcriptional regulator</fullName>
    </submittedName>
</protein>
<comment type="caution">
    <text evidence="5">The sequence shown here is derived from an EMBL/GenBank/DDBJ whole genome shotgun (WGS) entry which is preliminary data.</text>
</comment>
<evidence type="ECO:0000256" key="2">
    <source>
        <dbReference type="ARBA" id="ARBA00023125"/>
    </source>
</evidence>
<evidence type="ECO:0000313" key="6">
    <source>
        <dbReference type="Proteomes" id="UP000290759"/>
    </source>
</evidence>
<dbReference type="PANTHER" id="PTHR44846:SF1">
    <property type="entry name" value="MANNOSYL-D-GLYCERATE TRANSPORT_METABOLISM SYSTEM REPRESSOR MNGR-RELATED"/>
    <property type="match status" value="1"/>
</dbReference>
<dbReference type="RefSeq" id="WP_129224998.1">
    <property type="nucleotide sequence ID" value="NZ_QYBB01000006.1"/>
</dbReference>
<dbReference type="InterPro" id="IPR036390">
    <property type="entry name" value="WH_DNA-bd_sf"/>
</dbReference>
<dbReference type="EMBL" id="QYBB01000006">
    <property type="protein sequence ID" value="RYC32532.1"/>
    <property type="molecule type" value="Genomic_DNA"/>
</dbReference>
<dbReference type="SUPFAM" id="SSF64288">
    <property type="entry name" value="Chorismate lyase-like"/>
    <property type="match status" value="1"/>
</dbReference>
<dbReference type="GO" id="GO:0045892">
    <property type="term" value="P:negative regulation of DNA-templated transcription"/>
    <property type="evidence" value="ECO:0007669"/>
    <property type="project" value="TreeGrafter"/>
</dbReference>
<dbReference type="SUPFAM" id="SSF46785">
    <property type="entry name" value="Winged helix' DNA-binding domain"/>
    <property type="match status" value="1"/>
</dbReference>
<evidence type="ECO:0000259" key="4">
    <source>
        <dbReference type="PROSITE" id="PS50949"/>
    </source>
</evidence>
<dbReference type="PRINTS" id="PR00035">
    <property type="entry name" value="HTHGNTR"/>
</dbReference>
<evidence type="ECO:0000313" key="5">
    <source>
        <dbReference type="EMBL" id="RYC32532.1"/>
    </source>
</evidence>
<dbReference type="Pfam" id="PF07702">
    <property type="entry name" value="UTRA"/>
    <property type="match status" value="1"/>
</dbReference>
<dbReference type="AlphaFoldDB" id="A0A4Q2U7Z4"/>
<keyword evidence="3" id="KW-0804">Transcription</keyword>
<dbReference type="CDD" id="cd07377">
    <property type="entry name" value="WHTH_GntR"/>
    <property type="match status" value="1"/>
</dbReference>
<dbReference type="SMART" id="SM00866">
    <property type="entry name" value="UTRA"/>
    <property type="match status" value="1"/>
</dbReference>
<dbReference type="GO" id="GO:0003700">
    <property type="term" value="F:DNA-binding transcription factor activity"/>
    <property type="evidence" value="ECO:0007669"/>
    <property type="project" value="InterPro"/>
</dbReference>
<dbReference type="Proteomes" id="UP000290759">
    <property type="component" value="Unassembled WGS sequence"/>
</dbReference>
<feature type="domain" description="HTH gntR-type" evidence="4">
    <location>
        <begin position="27"/>
        <end position="95"/>
    </location>
</feature>
<evidence type="ECO:0000256" key="3">
    <source>
        <dbReference type="ARBA" id="ARBA00023163"/>
    </source>
</evidence>
<name>A0A4Q2U7Z4_9HYPH</name>
<dbReference type="PROSITE" id="PS50949">
    <property type="entry name" value="HTH_GNTR"/>
    <property type="match status" value="1"/>
</dbReference>
<dbReference type="InterPro" id="IPR011663">
    <property type="entry name" value="UTRA"/>
</dbReference>
<accession>A0A4Q2U7Z4</accession>